<dbReference type="EMBL" id="CP063361">
    <property type="protein sequence ID" value="UOD32609.1"/>
    <property type="molecule type" value="Genomic_DNA"/>
</dbReference>
<keyword evidence="1" id="KW-1133">Transmembrane helix</keyword>
<feature type="transmembrane region" description="Helical" evidence="1">
    <location>
        <begin position="23"/>
        <end position="44"/>
    </location>
</feature>
<evidence type="ECO:0000256" key="1">
    <source>
        <dbReference type="SAM" id="Phobius"/>
    </source>
</evidence>
<keyword evidence="1" id="KW-0812">Transmembrane</keyword>
<sequence length="61" mass="6515">MQSFCKQELSDEEIKQVAGGVPVPLIVVGGIFVVGMIAGACTGYKEEARKREKSEKTDKGA</sequence>
<keyword evidence="1" id="KW-0472">Membrane</keyword>
<proteinExistence type="predicted"/>
<organism evidence="2 3">
    <name type="scientific">Massilia violaceinigra</name>
    <dbReference type="NCBI Taxonomy" id="2045208"/>
    <lineage>
        <taxon>Bacteria</taxon>
        <taxon>Pseudomonadati</taxon>
        <taxon>Pseudomonadota</taxon>
        <taxon>Betaproteobacteria</taxon>
        <taxon>Burkholderiales</taxon>
        <taxon>Oxalobacteraceae</taxon>
        <taxon>Telluria group</taxon>
        <taxon>Massilia</taxon>
    </lineage>
</organism>
<evidence type="ECO:0000313" key="2">
    <source>
        <dbReference type="EMBL" id="UOD32609.1"/>
    </source>
</evidence>
<dbReference type="NCBIfam" id="TIGR03949">
    <property type="entry name" value="bact_IIb_cerein"/>
    <property type="match status" value="1"/>
</dbReference>
<reference evidence="2 3" key="1">
    <citation type="submission" date="2020-10" db="EMBL/GenBank/DDBJ databases">
        <title>Genome analysis of Massilia species.</title>
        <authorList>
            <person name="Jung D.-H."/>
        </authorList>
    </citation>
    <scope>NUCLEOTIDE SEQUENCE [LARGE SCALE GENOMIC DNA]</scope>
    <source>
        <strain evidence="3">sipir</strain>
    </source>
</reference>
<accession>A0ABY4AG28</accession>
<gene>
    <name evidence="2" type="ORF">INH39_13695</name>
</gene>
<dbReference type="InterPro" id="IPR023991">
    <property type="entry name" value="Bacteriocin_IIb_lactobn/cerein"/>
</dbReference>
<keyword evidence="3" id="KW-1185">Reference proteome</keyword>
<evidence type="ECO:0000313" key="3">
    <source>
        <dbReference type="Proteomes" id="UP000831532"/>
    </source>
</evidence>
<dbReference type="RefSeq" id="WP_243493633.1">
    <property type="nucleotide sequence ID" value="NZ_CP063361.1"/>
</dbReference>
<protein>
    <submittedName>
        <fullName evidence="2">Class IIb bacteriocin, lactobin A/cerein 7B family</fullName>
    </submittedName>
</protein>
<name>A0ABY4AG28_9BURK</name>
<dbReference type="Proteomes" id="UP000831532">
    <property type="component" value="Chromosome"/>
</dbReference>